<evidence type="ECO:0000256" key="1">
    <source>
        <dbReference type="SAM" id="Phobius"/>
    </source>
</evidence>
<dbReference type="AlphaFoldDB" id="A0A3S4QPH2"/>
<organism evidence="2 3">
    <name type="scientific">Pseudomonas fluorescens</name>
    <dbReference type="NCBI Taxonomy" id="294"/>
    <lineage>
        <taxon>Bacteria</taxon>
        <taxon>Pseudomonadati</taxon>
        <taxon>Pseudomonadota</taxon>
        <taxon>Gammaproteobacteria</taxon>
        <taxon>Pseudomonadales</taxon>
        <taxon>Pseudomonadaceae</taxon>
        <taxon>Pseudomonas</taxon>
    </lineage>
</organism>
<feature type="transmembrane region" description="Helical" evidence="1">
    <location>
        <begin position="185"/>
        <end position="202"/>
    </location>
</feature>
<dbReference type="Pfam" id="PF09997">
    <property type="entry name" value="DUF2238"/>
    <property type="match status" value="1"/>
</dbReference>
<evidence type="ECO:0000313" key="3">
    <source>
        <dbReference type="Proteomes" id="UP000281909"/>
    </source>
</evidence>
<gene>
    <name evidence="2" type="primary">yjdF</name>
    <name evidence="2" type="ORF">NCTC9428_03526</name>
</gene>
<feature type="transmembrane region" description="Helical" evidence="1">
    <location>
        <begin position="9"/>
        <end position="27"/>
    </location>
</feature>
<accession>A0A3S4QPH2</accession>
<name>A0A3S4QPH2_PSEFL</name>
<dbReference type="RefSeq" id="WP_126364794.1">
    <property type="nucleotide sequence ID" value="NZ_LR134318.1"/>
</dbReference>
<reference evidence="2 3" key="1">
    <citation type="submission" date="2018-12" db="EMBL/GenBank/DDBJ databases">
        <authorList>
            <consortium name="Pathogen Informatics"/>
        </authorList>
    </citation>
    <scope>NUCLEOTIDE SEQUENCE [LARGE SCALE GENOMIC DNA]</scope>
    <source>
        <strain evidence="2 3">NCTC9428</strain>
    </source>
</reference>
<keyword evidence="1" id="KW-0472">Membrane</keyword>
<dbReference type="InterPro" id="IPR014509">
    <property type="entry name" value="YjdF-like"/>
</dbReference>
<feature type="transmembrane region" description="Helical" evidence="1">
    <location>
        <begin position="62"/>
        <end position="80"/>
    </location>
</feature>
<dbReference type="Proteomes" id="UP000281909">
    <property type="component" value="Chromosome"/>
</dbReference>
<proteinExistence type="predicted"/>
<feature type="transmembrane region" description="Helical" evidence="1">
    <location>
        <begin position="33"/>
        <end position="50"/>
    </location>
</feature>
<feature type="transmembrane region" description="Helical" evidence="1">
    <location>
        <begin position="110"/>
        <end position="128"/>
    </location>
</feature>
<sequence length="208" mass="23704">MSPTASPAFVNRALWGFSLVFVAMGIAPLDRKTWLAENLLVVLLIGLLWYKRRRPELSRGAWWAMMLFLIIHQAGTHYSYPEVPYNLWLINIFNLNLDGLMGWQRNQFDHFAHLSYGLLMILPLWEITKKMGLTPGYISFIAWNLIISSSAVYELLEWIGGAYLGNNQTGLVGSQNDFWDAQKDVALAGLGAGLTLLTMKYMKWDRST</sequence>
<feature type="transmembrane region" description="Helical" evidence="1">
    <location>
        <begin position="140"/>
        <end position="165"/>
    </location>
</feature>
<dbReference type="EMBL" id="LR134318">
    <property type="protein sequence ID" value="VEF11899.1"/>
    <property type="molecule type" value="Genomic_DNA"/>
</dbReference>
<evidence type="ECO:0000313" key="2">
    <source>
        <dbReference type="EMBL" id="VEF11899.1"/>
    </source>
</evidence>
<keyword evidence="1" id="KW-1133">Transmembrane helix</keyword>
<dbReference type="OrthoDB" id="9786473at2"/>
<protein>
    <submittedName>
        <fullName evidence="2">Membrane protein</fullName>
    </submittedName>
</protein>
<keyword evidence="1" id="KW-0812">Transmembrane</keyword>